<dbReference type="Pfam" id="PF17838">
    <property type="entry name" value="PH_16"/>
    <property type="match status" value="1"/>
</dbReference>
<evidence type="ECO:0000256" key="2">
    <source>
        <dbReference type="ARBA" id="ARBA00004496"/>
    </source>
</evidence>
<evidence type="ECO:0000256" key="8">
    <source>
        <dbReference type="SAM" id="MobiDB-lite"/>
    </source>
</evidence>
<evidence type="ECO:0000256" key="4">
    <source>
        <dbReference type="ARBA" id="ARBA00022490"/>
    </source>
</evidence>
<evidence type="ECO:0000256" key="3">
    <source>
        <dbReference type="ARBA" id="ARBA00022468"/>
    </source>
</evidence>
<dbReference type="PROSITE" id="PS50010">
    <property type="entry name" value="DH_2"/>
    <property type="match status" value="1"/>
</dbReference>
<dbReference type="PROSITE" id="PS50106">
    <property type="entry name" value="PDZ"/>
    <property type="match status" value="1"/>
</dbReference>
<evidence type="ECO:0000256" key="5">
    <source>
        <dbReference type="ARBA" id="ARBA00022553"/>
    </source>
</evidence>
<keyword evidence="7" id="KW-0472">Membrane</keyword>
<dbReference type="InterPro" id="IPR015212">
    <property type="entry name" value="RGS-like_dom"/>
</dbReference>
<name>Q4SEN6_TETNG</name>
<keyword evidence="4" id="KW-0963">Cytoplasm</keyword>
<dbReference type="SUPFAM" id="SSF50729">
    <property type="entry name" value="PH domain-like"/>
    <property type="match status" value="1"/>
</dbReference>
<dbReference type="SMART" id="SM00228">
    <property type="entry name" value="PDZ"/>
    <property type="match status" value="1"/>
</dbReference>
<dbReference type="CDD" id="cd23069">
    <property type="entry name" value="PDZ_ARHGEF11-12-like"/>
    <property type="match status" value="1"/>
</dbReference>
<accession>Q4SEN6</accession>
<dbReference type="GO" id="GO:0005737">
    <property type="term" value="C:cytoplasm"/>
    <property type="evidence" value="ECO:0007669"/>
    <property type="project" value="UniProtKB-SubCell"/>
</dbReference>
<proteinExistence type="predicted"/>
<dbReference type="SUPFAM" id="SSF48065">
    <property type="entry name" value="DBL homology domain (DH-domain)"/>
    <property type="match status" value="1"/>
</dbReference>
<dbReference type="CDD" id="cd00160">
    <property type="entry name" value="RhoGEF"/>
    <property type="match status" value="1"/>
</dbReference>
<feature type="compositionally biased region" description="Low complexity" evidence="8">
    <location>
        <begin position="1101"/>
        <end position="1111"/>
    </location>
</feature>
<evidence type="ECO:0000256" key="7">
    <source>
        <dbReference type="ARBA" id="ARBA00023136"/>
    </source>
</evidence>
<dbReference type="SUPFAM" id="SSF48097">
    <property type="entry name" value="Regulator of G-protein signaling, RGS"/>
    <property type="match status" value="1"/>
</dbReference>
<dbReference type="InterPro" id="IPR041020">
    <property type="entry name" value="PH_16"/>
</dbReference>
<dbReference type="Pfam" id="PF00595">
    <property type="entry name" value="PDZ"/>
    <property type="match status" value="1"/>
</dbReference>
<dbReference type="InterPro" id="IPR036034">
    <property type="entry name" value="PDZ_sf"/>
</dbReference>
<feature type="domain" description="DH" evidence="9">
    <location>
        <begin position="714"/>
        <end position="912"/>
    </location>
</feature>
<dbReference type="PANTHER" id="PTHR45872:SF3">
    <property type="entry name" value="RHO GUANINE NUCLEOTIDE EXCHANGE FACTOR 12"/>
    <property type="match status" value="1"/>
</dbReference>
<evidence type="ECO:0000256" key="1">
    <source>
        <dbReference type="ARBA" id="ARBA00004370"/>
    </source>
</evidence>
<evidence type="ECO:0000259" key="10">
    <source>
        <dbReference type="PROSITE" id="PS50106"/>
    </source>
</evidence>
<reference evidence="11" key="1">
    <citation type="journal article" date="2004" name="Nature">
        <title>Genome duplication in the teleost fish Tetraodon nigroviridis reveals the early vertebrate proto-karyotype.</title>
        <authorList>
            <person name="Jaillon O."/>
            <person name="Aury J.-M."/>
            <person name="Brunet F."/>
            <person name="Petit J.-L."/>
            <person name="Stange-Thomann N."/>
            <person name="Mauceli E."/>
            <person name="Bouneau L."/>
            <person name="Fischer C."/>
            <person name="Ozouf-Costaz C."/>
            <person name="Bernot A."/>
            <person name="Nicaud S."/>
            <person name="Jaffe D."/>
            <person name="Fisher S."/>
            <person name="Lutfalla G."/>
            <person name="Dossat C."/>
            <person name="Segurens B."/>
            <person name="Dasilva C."/>
            <person name="Salanoubat M."/>
            <person name="Levy M."/>
            <person name="Boudet N."/>
            <person name="Castellano S."/>
            <person name="Anthouard V."/>
            <person name="Jubin C."/>
            <person name="Castelli V."/>
            <person name="Katinka M."/>
            <person name="Vacherie B."/>
            <person name="Biemont C."/>
            <person name="Skalli Z."/>
            <person name="Cattolico L."/>
            <person name="Poulain J."/>
            <person name="De Berardinis V."/>
            <person name="Cruaud C."/>
            <person name="Duprat S."/>
            <person name="Brottier P."/>
            <person name="Coutanceau J.-P."/>
            <person name="Gouzy J."/>
            <person name="Parra G."/>
            <person name="Lardier G."/>
            <person name="Chapple C."/>
            <person name="McKernan K.J."/>
            <person name="McEwan P."/>
            <person name="Bosak S."/>
            <person name="Kellis M."/>
            <person name="Volff J.-N."/>
            <person name="Guigo R."/>
            <person name="Zody M.C."/>
            <person name="Mesirov J."/>
            <person name="Lindblad-Toh K."/>
            <person name="Birren B."/>
            <person name="Nusbaum C."/>
            <person name="Kahn D."/>
            <person name="Robinson-Rechavi M."/>
            <person name="Laudet V."/>
            <person name="Schachter V."/>
            <person name="Quetier F."/>
            <person name="Saurin W."/>
            <person name="Scarpelli C."/>
            <person name="Wincker P."/>
            <person name="Lander E.S."/>
            <person name="Weissenbach J."/>
            <person name="Roest Crollius H."/>
        </authorList>
    </citation>
    <scope>NUCLEOTIDE SEQUENCE [LARGE SCALE GENOMIC DNA]</scope>
</reference>
<dbReference type="Pfam" id="PF09128">
    <property type="entry name" value="RGS-like"/>
    <property type="match status" value="2"/>
</dbReference>
<protein>
    <submittedName>
        <fullName evidence="11">Chromosome undetermined SCAF14615, whole genome shotgun sequence</fullName>
    </submittedName>
</protein>
<reference evidence="11" key="2">
    <citation type="submission" date="2004-02" db="EMBL/GenBank/DDBJ databases">
        <authorList>
            <consortium name="Genoscope"/>
            <consortium name="Whitehead Institute Centre for Genome Research"/>
        </authorList>
    </citation>
    <scope>NUCLEOTIDE SEQUENCE</scope>
</reference>
<sequence>GLVQRCVIIQRDKNGFGLTVSGDNPVFVQLVKKNGAAMRAGVQKGDRIIKVRILCVQRPPGSAPPLPPSAGACWLQVNGTLVTRSNHMEVVQLIKSGSYVALTVLGRPPGLPLQGEDGLEDTDVMEEGELCSCLPTSPELSARQQRSLESAGFQDDQITYGSAEGSEDRTSHSQKADLIQKMLNQEHHVLQVPVSSSQTVTTQDGAMRSRSSETEDGAAGAPPREQTSTLGADSCSDDTTKACSEASVQAPGPPYPLNPQIIGAEDDYFDSQQEQINGECSSFQSVDLLKSRPAHLAVFLHHVISQFDPAPVLCYLYADMHKLATSKESRRFFMEFHSLFLDRTARNAGWSCSRRICADRSRRRCRKRCCRTCTNIWRISGHRVGLELSRLPFSEVHPPSLVCVTWLCRQKRSMGLTLAEDELSRLDSEPGKELSDRECSCAEHILSKIEDILSASQPTEEEKCQTTQYVILTYMKYLGVKVKEPRGLEHKRARINFLPKIKKSIKPEKEGEEKVKKPRFHNILNPPRRLSRVDSTSVGKAVELNKQRSPKHLSPPAEQTDAAAASAGRLSGNQPSEGSDTSSQFSPSTTSPTHSTPTPQGSDTSGQDSDPNMSPFCIQLRMAEALQPGDHQEGASSPACTQFDFSPTNLEQLQEDDQETFSSTRMEVQCSVSPAEVHSEDDQVCEMECEEDRQNWQSLVSPGVLASLTPQEIKRQEVINELFYTERAHLRTLKVLDSVFHQRLKADAILPPEDIRLIFTNLEEIIQLHVSVSEQMLVIRKRNETSVIGQIADDLLAWVSTITHHHVQDGKEEKIKSAVGAFCSNLPSALELIKSKKKKDQRFSLFMQAAERNRLCRRLQLKDILPVEMLRFTKYPLLLDNIAKYTEGDEEREKVNKAAECCKKILYHVNQAVKEAENRRRLMDYQRRLDISSLKQSENPIILELKNLDLTARTMVHEGPLSWRVNKDKRIELYAILLEDILVLLQKQDERLILKFHGKNQASAADAKNIFSPVIKLSTVLVRPVATGEPARSPRQGSSIRVELHLCLQRVCVSDNKSFFVLSMSENGAQIYKLTAQSVSDQRTAAGDAIDIIKQDMTKMSSNPSSPLSGSDQEQNPEPNPFFELPSKGEEALRTLATLKQALLSHMLRNPNPLGSSQGPLADPDSQKSHLQVPPEHPGTPEGNGEILLPEFAGGSQDSNADEDMEVEGDIDMRRLLSSAQMGGDGSGPDLSRQLMTHLRLLQADLQYLKVRPAQEPHWSSVDVYSARADFWNVTWWKGSRGPT</sequence>
<feature type="region of interest" description="Disordered" evidence="8">
    <location>
        <begin position="142"/>
        <end position="174"/>
    </location>
</feature>
<dbReference type="PANTHER" id="PTHR45872">
    <property type="entry name" value="RHO GUANINE NUCLEOTIDE EXCHANGE FACTOR 2, ISOFORM D"/>
    <property type="match status" value="1"/>
</dbReference>
<dbReference type="InterPro" id="IPR001478">
    <property type="entry name" value="PDZ"/>
</dbReference>
<dbReference type="GO" id="GO:0007186">
    <property type="term" value="P:G protein-coupled receptor signaling pathway"/>
    <property type="evidence" value="ECO:0007669"/>
    <property type="project" value="TreeGrafter"/>
</dbReference>
<feature type="compositionally biased region" description="Polar residues" evidence="8">
    <location>
        <begin position="571"/>
        <end position="580"/>
    </location>
</feature>
<dbReference type="GO" id="GO:0016020">
    <property type="term" value="C:membrane"/>
    <property type="evidence" value="ECO:0007669"/>
    <property type="project" value="UniProtKB-SubCell"/>
</dbReference>
<keyword evidence="5" id="KW-0597">Phosphoprotein</keyword>
<dbReference type="InterPro" id="IPR011993">
    <property type="entry name" value="PH-like_dom_sf"/>
</dbReference>
<dbReference type="Gene3D" id="2.30.29.30">
    <property type="entry name" value="Pleckstrin-homology domain (PH domain)/Phosphotyrosine-binding domain (PTB)"/>
    <property type="match status" value="1"/>
</dbReference>
<dbReference type="Gene3D" id="1.20.900.10">
    <property type="entry name" value="Dbl homology (DH) domain"/>
    <property type="match status" value="1"/>
</dbReference>
<feature type="compositionally biased region" description="Polar residues" evidence="8">
    <location>
        <begin position="600"/>
        <end position="612"/>
    </location>
</feature>
<gene>
    <name evidence="11" type="ORF">GSTENG00019466001</name>
</gene>
<feature type="region of interest" description="Disordered" evidence="8">
    <location>
        <begin position="1148"/>
        <end position="1203"/>
    </location>
</feature>
<feature type="compositionally biased region" description="Low complexity" evidence="8">
    <location>
        <begin position="581"/>
        <end position="599"/>
    </location>
</feature>
<feature type="region of interest" description="Disordered" evidence="8">
    <location>
        <begin position="1099"/>
        <end position="1126"/>
    </location>
</feature>
<dbReference type="GO" id="GO:0001664">
    <property type="term" value="F:G protein-coupled receptor binding"/>
    <property type="evidence" value="ECO:0007669"/>
    <property type="project" value="TreeGrafter"/>
</dbReference>
<dbReference type="GO" id="GO:0005096">
    <property type="term" value="F:GTPase activator activity"/>
    <property type="evidence" value="ECO:0007669"/>
    <property type="project" value="UniProtKB-KW"/>
</dbReference>
<feature type="region of interest" description="Disordered" evidence="8">
    <location>
        <begin position="507"/>
        <end position="614"/>
    </location>
</feature>
<feature type="region of interest" description="Disordered" evidence="8">
    <location>
        <begin position="190"/>
        <end position="257"/>
    </location>
</feature>
<feature type="compositionally biased region" description="Polar residues" evidence="8">
    <location>
        <begin position="193"/>
        <end position="204"/>
    </location>
</feature>
<dbReference type="SUPFAM" id="SSF50156">
    <property type="entry name" value="PDZ domain-like"/>
    <property type="match status" value="1"/>
</dbReference>
<dbReference type="InterPro" id="IPR000219">
    <property type="entry name" value="DH_dom"/>
</dbReference>
<dbReference type="KEGG" id="tng:GSTEN00019466G001"/>
<evidence type="ECO:0000313" key="11">
    <source>
        <dbReference type="EMBL" id="CAG00896.1"/>
    </source>
</evidence>
<organism evidence="11">
    <name type="scientific">Tetraodon nigroviridis</name>
    <name type="common">Spotted green pufferfish</name>
    <name type="synonym">Chelonodon nigroviridis</name>
    <dbReference type="NCBI Taxonomy" id="99883"/>
    <lineage>
        <taxon>Eukaryota</taxon>
        <taxon>Metazoa</taxon>
        <taxon>Chordata</taxon>
        <taxon>Craniata</taxon>
        <taxon>Vertebrata</taxon>
        <taxon>Euteleostomi</taxon>
        <taxon>Actinopterygii</taxon>
        <taxon>Neopterygii</taxon>
        <taxon>Teleostei</taxon>
        <taxon>Neoteleostei</taxon>
        <taxon>Acanthomorphata</taxon>
        <taxon>Eupercaria</taxon>
        <taxon>Tetraodontiformes</taxon>
        <taxon>Tetradontoidea</taxon>
        <taxon>Tetraodontidae</taxon>
        <taxon>Tetraodon</taxon>
    </lineage>
</organism>
<dbReference type="InterPro" id="IPR035899">
    <property type="entry name" value="DBL_dom_sf"/>
</dbReference>
<dbReference type="GO" id="GO:0005085">
    <property type="term" value="F:guanyl-nucleotide exchange factor activity"/>
    <property type="evidence" value="ECO:0007669"/>
    <property type="project" value="UniProtKB-KW"/>
</dbReference>
<dbReference type="SMART" id="SM00325">
    <property type="entry name" value="RhoGEF"/>
    <property type="match status" value="1"/>
</dbReference>
<feature type="non-terminal residue" evidence="11">
    <location>
        <position position="1"/>
    </location>
</feature>
<dbReference type="Pfam" id="PF00621">
    <property type="entry name" value="RhoGEF"/>
    <property type="match status" value="1"/>
</dbReference>
<keyword evidence="3" id="KW-0343">GTPase activation</keyword>
<dbReference type="OrthoDB" id="2272012at2759"/>
<dbReference type="Gene3D" id="2.30.42.10">
    <property type="match status" value="1"/>
</dbReference>
<keyword evidence="6" id="KW-0344">Guanine-nucleotide releasing factor</keyword>
<dbReference type="InterPro" id="IPR044926">
    <property type="entry name" value="RGS_subdomain_2"/>
</dbReference>
<dbReference type="FunFam" id="1.20.900.10:FF:000006">
    <property type="entry name" value="Rho guanine nucleotide exchange factor (GEF) 11"/>
    <property type="match status" value="1"/>
</dbReference>
<feature type="domain" description="PDZ" evidence="10">
    <location>
        <begin position="6"/>
        <end position="51"/>
    </location>
</feature>
<dbReference type="EMBL" id="CAAE01014615">
    <property type="protein sequence ID" value="CAG00896.1"/>
    <property type="molecule type" value="Genomic_DNA"/>
</dbReference>
<evidence type="ECO:0000256" key="6">
    <source>
        <dbReference type="ARBA" id="ARBA00022658"/>
    </source>
</evidence>
<evidence type="ECO:0000259" key="9">
    <source>
        <dbReference type="PROSITE" id="PS50010"/>
    </source>
</evidence>
<comment type="subcellular location">
    <subcellularLocation>
        <location evidence="2">Cytoplasm</location>
    </subcellularLocation>
    <subcellularLocation>
        <location evidence="1">Membrane</location>
    </subcellularLocation>
</comment>
<dbReference type="Gene3D" id="1.10.167.10">
    <property type="entry name" value="Regulator of G-protein Signalling 4, domain 2"/>
    <property type="match status" value="2"/>
</dbReference>
<dbReference type="InterPro" id="IPR036305">
    <property type="entry name" value="RGS_sf"/>
</dbReference>